<dbReference type="Proteomes" id="UP000678317">
    <property type="component" value="Unassembled WGS sequence"/>
</dbReference>
<name>A0ABS3SBR0_9CELL</name>
<dbReference type="Gene3D" id="3.40.190.10">
    <property type="entry name" value="Periplasmic binding protein-like II"/>
    <property type="match status" value="2"/>
</dbReference>
<dbReference type="PROSITE" id="PS51257">
    <property type="entry name" value="PROKAR_LIPOPROTEIN"/>
    <property type="match status" value="1"/>
</dbReference>
<dbReference type="SUPFAM" id="SSF53850">
    <property type="entry name" value="Periplasmic binding protein-like II"/>
    <property type="match status" value="1"/>
</dbReference>
<gene>
    <name evidence="2" type="ORF">J4035_00915</name>
</gene>
<evidence type="ECO:0000313" key="3">
    <source>
        <dbReference type="Proteomes" id="UP000678317"/>
    </source>
</evidence>
<proteinExistence type="predicted"/>
<feature type="chain" id="PRO_5047093792" evidence="1">
    <location>
        <begin position="24"/>
        <end position="442"/>
    </location>
</feature>
<dbReference type="InterPro" id="IPR006059">
    <property type="entry name" value="SBP"/>
</dbReference>
<accession>A0ABS3SBR0</accession>
<evidence type="ECO:0000256" key="1">
    <source>
        <dbReference type="SAM" id="SignalP"/>
    </source>
</evidence>
<dbReference type="EMBL" id="JAGFBM010000001">
    <property type="protein sequence ID" value="MBO3083187.1"/>
    <property type="molecule type" value="Genomic_DNA"/>
</dbReference>
<sequence length="442" mass="48073">MKRTPWKTAAVAAVAALALTACSSGGSGDAADPTASSTGPDTSPVTLNFTWWGNDDRAARYNEALALFKEKYPHITVQTSFAAFPDYWTARSTEAAGRALPDVMQFDLSYLREFNQNGQLLDLQEWVDNGTIDLEGFDETLTTAGVLEDKMIGIPTSTNTFAMFQNPNVIEQTGATFPDEASYTWEEYNDFIAEVSSSGEQTADGYALYGAVDYTGTFWFFIQWLLQKGVTPFEDDGSFGFDEADVVEFLELTGDLRTDKQVYPVDRNVSLAPKGGFTVNETATEMSWDNFLAGYVADSGTQNLAMTQIPSIEAGEKALFFKPSMLLSAGANTKYPEQAATLINFLLTDPEVGTIFGTSKGVPADADQRAAVDTTEGSVDAQVIAYEEAVAEQVTESTPIPVKGFGTIEAKWRTLAEELAYGSLTPDEFAEQWFAEAELSTQ</sequence>
<protein>
    <submittedName>
        <fullName evidence="2">Extracellular solute-binding protein</fullName>
    </submittedName>
</protein>
<dbReference type="PANTHER" id="PTHR43649:SF12">
    <property type="entry name" value="DIACETYLCHITOBIOSE BINDING PROTEIN DASA"/>
    <property type="match status" value="1"/>
</dbReference>
<comment type="caution">
    <text evidence="2">The sequence shown here is derived from an EMBL/GenBank/DDBJ whole genome shotgun (WGS) entry which is preliminary data.</text>
</comment>
<evidence type="ECO:0000313" key="2">
    <source>
        <dbReference type="EMBL" id="MBO3083187.1"/>
    </source>
</evidence>
<keyword evidence="1" id="KW-0732">Signal</keyword>
<dbReference type="InterPro" id="IPR050490">
    <property type="entry name" value="Bact_solute-bd_prot1"/>
</dbReference>
<dbReference type="PANTHER" id="PTHR43649">
    <property type="entry name" value="ARABINOSE-BINDING PROTEIN-RELATED"/>
    <property type="match status" value="1"/>
</dbReference>
<organism evidence="2 3">
    <name type="scientific">Cellulomonas fengjieae</name>
    <dbReference type="NCBI Taxonomy" id="2819978"/>
    <lineage>
        <taxon>Bacteria</taxon>
        <taxon>Bacillati</taxon>
        <taxon>Actinomycetota</taxon>
        <taxon>Actinomycetes</taxon>
        <taxon>Micrococcales</taxon>
        <taxon>Cellulomonadaceae</taxon>
        <taxon>Cellulomonas</taxon>
    </lineage>
</organism>
<reference evidence="2 3" key="1">
    <citation type="submission" date="2021-03" db="EMBL/GenBank/DDBJ databases">
        <title>novel species in genus Cellulomonas.</title>
        <authorList>
            <person name="Zhang G."/>
        </authorList>
    </citation>
    <scope>NUCLEOTIDE SEQUENCE [LARGE SCALE GENOMIC DNA]</scope>
    <source>
        <strain evidence="3">zg-ZUI188</strain>
    </source>
</reference>
<dbReference type="RefSeq" id="WP_208212789.1">
    <property type="nucleotide sequence ID" value="NZ_CP074404.1"/>
</dbReference>
<dbReference type="Pfam" id="PF01547">
    <property type="entry name" value="SBP_bac_1"/>
    <property type="match status" value="1"/>
</dbReference>
<keyword evidence="3" id="KW-1185">Reference proteome</keyword>
<feature type="signal peptide" evidence="1">
    <location>
        <begin position="1"/>
        <end position="23"/>
    </location>
</feature>